<dbReference type="PIRSF" id="PIRSF006728">
    <property type="entry name" value="CinA"/>
    <property type="match status" value="1"/>
</dbReference>
<dbReference type="InterPro" id="IPR036653">
    <property type="entry name" value="CinA-like_C"/>
</dbReference>
<dbReference type="Pfam" id="PF00994">
    <property type="entry name" value="MoCF_biosynth"/>
    <property type="match status" value="1"/>
</dbReference>
<dbReference type="CDD" id="cd00885">
    <property type="entry name" value="cinA"/>
    <property type="match status" value="1"/>
</dbReference>
<proteinExistence type="inferred from homology"/>
<accession>G8U0P8</accession>
<evidence type="ECO:0000313" key="3">
    <source>
        <dbReference type="EMBL" id="AEW05351.1"/>
    </source>
</evidence>
<evidence type="ECO:0000256" key="1">
    <source>
        <dbReference type="HAMAP-Rule" id="MF_00226"/>
    </source>
</evidence>
<feature type="domain" description="MoaB/Mog" evidence="2">
    <location>
        <begin position="8"/>
        <end position="173"/>
    </location>
</feature>
<dbReference type="EMBL" id="CP003179">
    <property type="protein sequence ID" value="AEW05351.1"/>
    <property type="molecule type" value="Genomic_DNA"/>
</dbReference>
<keyword evidence="4" id="KW-1185">Reference proteome</keyword>
<dbReference type="NCBIfam" id="TIGR00199">
    <property type="entry name" value="PncC_domain"/>
    <property type="match status" value="1"/>
</dbReference>
<comment type="similarity">
    <text evidence="1">Belongs to the CinA family.</text>
</comment>
<dbReference type="Proteomes" id="UP000005439">
    <property type="component" value="Chromosome"/>
</dbReference>
<reference evidence="4" key="1">
    <citation type="submission" date="2011-12" db="EMBL/GenBank/DDBJ databases">
        <title>The complete genome of chromosome of Sulfobacillus acidophilus DSM 10332.</title>
        <authorList>
            <person name="Lucas S."/>
            <person name="Han J."/>
            <person name="Lapidus A."/>
            <person name="Bruce D."/>
            <person name="Goodwin L."/>
            <person name="Pitluck S."/>
            <person name="Peters L."/>
            <person name="Kyrpides N."/>
            <person name="Mavromatis K."/>
            <person name="Ivanova N."/>
            <person name="Mikhailova N."/>
            <person name="Chertkov O."/>
            <person name="Saunders E."/>
            <person name="Detter J.C."/>
            <person name="Tapia R."/>
            <person name="Han C."/>
            <person name="Land M."/>
            <person name="Hauser L."/>
            <person name="Markowitz V."/>
            <person name="Cheng J.-F."/>
            <person name="Hugenholtz P."/>
            <person name="Woyke T."/>
            <person name="Wu D."/>
            <person name="Pukall R."/>
            <person name="Gehrich-Schroeter G."/>
            <person name="Schneider S."/>
            <person name="Klenk H.-P."/>
            <person name="Eisen J.A."/>
        </authorList>
    </citation>
    <scope>NUCLEOTIDE SEQUENCE [LARGE SCALE GENOMIC DNA]</scope>
    <source>
        <strain evidence="4">ATCC 700253 / DSM 10332 / NAL</strain>
    </source>
</reference>
<dbReference type="HOGENOM" id="CLU_030805_9_3_9"/>
<dbReference type="PATRIC" id="fig|679936.5.peg.1924"/>
<dbReference type="Gene3D" id="3.90.950.20">
    <property type="entry name" value="CinA-like"/>
    <property type="match status" value="1"/>
</dbReference>
<dbReference type="PANTHER" id="PTHR13939">
    <property type="entry name" value="NICOTINAMIDE-NUCLEOTIDE AMIDOHYDROLASE PNCC"/>
    <property type="match status" value="1"/>
</dbReference>
<dbReference type="SMART" id="SM00852">
    <property type="entry name" value="MoCF_biosynth"/>
    <property type="match status" value="1"/>
</dbReference>
<dbReference type="Pfam" id="PF02464">
    <property type="entry name" value="CinA"/>
    <property type="match status" value="1"/>
</dbReference>
<dbReference type="Gene3D" id="3.40.980.10">
    <property type="entry name" value="MoaB/Mog-like domain"/>
    <property type="match status" value="1"/>
</dbReference>
<dbReference type="SUPFAM" id="SSF53218">
    <property type="entry name" value="Molybdenum cofactor biosynthesis proteins"/>
    <property type="match status" value="1"/>
</dbReference>
<gene>
    <name evidence="1" type="primary">cinA</name>
    <name evidence="3" type="ordered locus">Sulac_1858</name>
</gene>
<dbReference type="InterPro" id="IPR001453">
    <property type="entry name" value="MoaB/Mog_dom"/>
</dbReference>
<dbReference type="InterPro" id="IPR008136">
    <property type="entry name" value="CinA_C"/>
</dbReference>
<dbReference type="KEGG" id="sap:Sulac_1858"/>
<evidence type="ECO:0000313" key="4">
    <source>
        <dbReference type="Proteomes" id="UP000005439"/>
    </source>
</evidence>
<dbReference type="AlphaFoldDB" id="G8U0P8"/>
<sequence>MLVKTQAEIIAVGDEVLAGEVINTNAATLSEWLLRYGIRPIRHTVVPDDPSAIADAVRRALEHSQWIVVVGGLGPTWDDVTIDGVAQALQRRIIVDERVRQRLMNRPYRHRGWEDAVARQSRVIEGAEIGFNPRGQAPGQWVTEGHQIVLLLPGPPRELEALLDAWLSSRLAKMGGTAVERLTLSLFDWGESTVAAHVRPLLAGPVPHAGIYAKPGRVDIRLQMTDDSWGRVTLERAAGWVKGTVPGQVYRLGSWSREHYLIYWLTTHHLTLAAMESLTGGSVLSRLIDVPGASQVIVGGAVTYTDHAKVAHGVNRRILEQFGAVSEACARDMARAIRETWRTDVGVATTGFAGPSGGTDHDPVGTYYVAVSTARETLALRRYMPLGRDAVRQAAVESVLSALWQALGLPTDIHHVSPPVS</sequence>
<dbReference type="SUPFAM" id="SSF142433">
    <property type="entry name" value="CinA-like"/>
    <property type="match status" value="1"/>
</dbReference>
<evidence type="ECO:0000259" key="2">
    <source>
        <dbReference type="SMART" id="SM00852"/>
    </source>
</evidence>
<name>G8U0P8_SULAD</name>
<dbReference type="InterPro" id="IPR008135">
    <property type="entry name" value="Competence-induced_CinA"/>
</dbReference>
<dbReference type="STRING" id="679936.Sulac_1858"/>
<organism evidence="3 4">
    <name type="scientific">Sulfobacillus acidophilus (strain ATCC 700253 / DSM 10332 / NAL)</name>
    <dbReference type="NCBI Taxonomy" id="679936"/>
    <lineage>
        <taxon>Bacteria</taxon>
        <taxon>Bacillati</taxon>
        <taxon>Bacillota</taxon>
        <taxon>Clostridia</taxon>
        <taxon>Eubacteriales</taxon>
        <taxon>Clostridiales Family XVII. Incertae Sedis</taxon>
        <taxon>Sulfobacillus</taxon>
    </lineage>
</organism>
<reference evidence="3 4" key="2">
    <citation type="journal article" date="2012" name="Stand. Genomic Sci.">
        <title>Complete genome sequence of the moderately thermophilic mineral-sulfide-oxidizing firmicute Sulfobacillus acidophilus type strain (NAL(T)).</title>
        <authorList>
            <person name="Anderson I."/>
            <person name="Chertkov O."/>
            <person name="Chen A."/>
            <person name="Saunders E."/>
            <person name="Lapidus A."/>
            <person name="Nolan M."/>
            <person name="Lucas S."/>
            <person name="Hammon N."/>
            <person name="Deshpande S."/>
            <person name="Cheng J.F."/>
            <person name="Han C."/>
            <person name="Tapia R."/>
            <person name="Goodwin L.A."/>
            <person name="Pitluck S."/>
            <person name="Liolios K."/>
            <person name="Pagani I."/>
            <person name="Ivanova N."/>
            <person name="Mikhailova N."/>
            <person name="Pati A."/>
            <person name="Palaniappan K."/>
            <person name="Land M."/>
            <person name="Pan C."/>
            <person name="Rohde M."/>
            <person name="Pukall R."/>
            <person name="Goker M."/>
            <person name="Detter J.C."/>
            <person name="Woyke T."/>
            <person name="Bristow J."/>
            <person name="Eisen J.A."/>
            <person name="Markowitz V."/>
            <person name="Hugenholtz P."/>
            <person name="Kyrpides N.C."/>
            <person name="Klenk H.P."/>
            <person name="Mavromatis K."/>
        </authorList>
    </citation>
    <scope>NUCLEOTIDE SEQUENCE [LARGE SCALE GENOMIC DNA]</scope>
    <source>
        <strain evidence="4">ATCC 700253 / DSM 10332 / NAL</strain>
    </source>
</reference>
<dbReference type="PANTHER" id="PTHR13939:SF0">
    <property type="entry name" value="NMN AMIDOHYDROLASE-LIKE PROTEIN YFAY"/>
    <property type="match status" value="1"/>
</dbReference>
<dbReference type="InterPro" id="IPR036425">
    <property type="entry name" value="MoaB/Mog-like_dom_sf"/>
</dbReference>
<dbReference type="InterPro" id="IPR050101">
    <property type="entry name" value="CinA"/>
</dbReference>
<dbReference type="HAMAP" id="MF_00226_B">
    <property type="entry name" value="CinA_B"/>
    <property type="match status" value="1"/>
</dbReference>
<protein>
    <recommendedName>
        <fullName evidence="1">Putative competence-damage inducible protein</fullName>
    </recommendedName>
</protein>